<protein>
    <recommendedName>
        <fullName evidence="4">Serine protease</fullName>
    </recommendedName>
</protein>
<dbReference type="SUPFAM" id="SSF50494">
    <property type="entry name" value="Trypsin-like serine proteases"/>
    <property type="match status" value="1"/>
</dbReference>
<evidence type="ECO:0000313" key="2">
    <source>
        <dbReference type="EMBL" id="CAE6694391.1"/>
    </source>
</evidence>
<dbReference type="PANTHER" id="PTHR22939">
    <property type="entry name" value="SERINE PROTEASE FAMILY S1C HTRA-RELATED"/>
    <property type="match status" value="1"/>
</dbReference>
<feature type="chain" id="PRO_5047398758" description="Serine protease" evidence="1">
    <location>
        <begin position="28"/>
        <end position="388"/>
    </location>
</feature>
<comment type="caution">
    <text evidence="2">The sequence shown here is derived from an EMBL/GenBank/DDBJ whole genome shotgun (WGS) entry which is preliminary data.</text>
</comment>
<dbReference type="Pfam" id="PF13365">
    <property type="entry name" value="Trypsin_2"/>
    <property type="match status" value="1"/>
</dbReference>
<dbReference type="InterPro" id="IPR043504">
    <property type="entry name" value="Peptidase_S1_PA_chymotrypsin"/>
</dbReference>
<dbReference type="PANTHER" id="PTHR22939:SF129">
    <property type="entry name" value="SERINE PROTEASE HTRA2, MITOCHONDRIAL"/>
    <property type="match status" value="1"/>
</dbReference>
<evidence type="ECO:0008006" key="4">
    <source>
        <dbReference type="Google" id="ProtNLM"/>
    </source>
</evidence>
<dbReference type="InterPro" id="IPR009003">
    <property type="entry name" value="Peptidase_S1_PA"/>
</dbReference>
<evidence type="ECO:0000256" key="1">
    <source>
        <dbReference type="SAM" id="SignalP"/>
    </source>
</evidence>
<keyword evidence="3" id="KW-1185">Reference proteome</keyword>
<dbReference type="EMBL" id="CAJNBJ010000001">
    <property type="protein sequence ID" value="CAE6694391.1"/>
    <property type="molecule type" value="Genomic_DNA"/>
</dbReference>
<reference evidence="2 3" key="1">
    <citation type="submission" date="2021-02" db="EMBL/GenBank/DDBJ databases">
        <authorList>
            <person name="Han P."/>
        </authorList>
    </citation>
    <scope>NUCLEOTIDE SEQUENCE [LARGE SCALE GENOMIC DNA]</scope>
    <source>
        <strain evidence="2">Candidatus Nitrospira sp. ZN2</strain>
    </source>
</reference>
<accession>A0ABN7KI94</accession>
<feature type="signal peptide" evidence="1">
    <location>
        <begin position="1"/>
        <end position="27"/>
    </location>
</feature>
<dbReference type="Proteomes" id="UP000675880">
    <property type="component" value="Unassembled WGS sequence"/>
</dbReference>
<gene>
    <name evidence="2" type="ORF">NSPZN2_10383</name>
</gene>
<sequence>MAKMVHRHCFLILTLCLLSELLSISFAISGADDELKNKVVEILSNGEPVGAGLLITDKGHILTARHNIKNAPYTVQIKRYNKSLPETASVLSMSEHFDLALIAILPESLLVPMKIGDSSKVSAGEALKLIGSPAKNGVTRSFNVDVLPVKAVDNNGLIWLNGDLYPGNSGGPAVNSLGEVIGIVLRRSEVVSESFVLPISYAQHFLLSCGIWVEQGRVALYGSELSQIKKQLLTYQAMYAFMTTDLKWDASIFLQPTILPTAQPKGESGGGKREIKISYEKRFEGQQVPDKAMIKIFPLLADSFDRDKAEQQGLFMGRVVEFDSSGVAVISEVESSLDATLREYNRKTQSKLQHAEILSLQIEIVPERNDQQYSKTVLNRKYCPSVKC</sequence>
<organism evidence="2 3">
    <name type="scientific">Nitrospira defluvii</name>
    <dbReference type="NCBI Taxonomy" id="330214"/>
    <lineage>
        <taxon>Bacteria</taxon>
        <taxon>Pseudomonadati</taxon>
        <taxon>Nitrospirota</taxon>
        <taxon>Nitrospiria</taxon>
        <taxon>Nitrospirales</taxon>
        <taxon>Nitrospiraceae</taxon>
        <taxon>Nitrospira</taxon>
    </lineage>
</organism>
<dbReference type="Gene3D" id="2.40.10.10">
    <property type="entry name" value="Trypsin-like serine proteases"/>
    <property type="match status" value="2"/>
</dbReference>
<evidence type="ECO:0000313" key="3">
    <source>
        <dbReference type="Proteomes" id="UP000675880"/>
    </source>
</evidence>
<name>A0ABN7KI94_9BACT</name>
<proteinExistence type="predicted"/>
<dbReference type="RefSeq" id="WP_213040274.1">
    <property type="nucleotide sequence ID" value="NZ_CAJNBJ010000001.1"/>
</dbReference>
<keyword evidence="1" id="KW-0732">Signal</keyword>